<sequence>MMIYPNVRQIKIFKINVIRHFKADQDGHDFTGIHESLSATQAVSVIETELRPLRDKKTTKVVDIAENFN</sequence>
<keyword evidence="2" id="KW-1185">Reference proteome</keyword>
<comment type="caution">
    <text evidence="1">The sequence shown here is derived from an EMBL/GenBank/DDBJ whole genome shotgun (WGS) entry which is preliminary data.</text>
</comment>
<dbReference type="Proteomes" id="UP000222168">
    <property type="component" value="Unassembled WGS sequence"/>
</dbReference>
<name>A0A2D0KIF8_9GAMM</name>
<dbReference type="AlphaFoldDB" id="A0A2D0KIF8"/>
<evidence type="ECO:0000313" key="1">
    <source>
        <dbReference type="EMBL" id="PHM63231.1"/>
    </source>
</evidence>
<reference evidence="1 2" key="1">
    <citation type="journal article" date="2017" name="Nat. Microbiol.">
        <title>Natural product diversity associated with the nematode symbionts Photorhabdus and Xenorhabdus.</title>
        <authorList>
            <person name="Tobias N.J."/>
            <person name="Wolff H."/>
            <person name="Djahanschiri B."/>
            <person name="Grundmann F."/>
            <person name="Kronenwerth M."/>
            <person name="Shi Y.M."/>
            <person name="Simonyi S."/>
            <person name="Grun P."/>
            <person name="Shapiro-Ilan D."/>
            <person name="Pidot S.J."/>
            <person name="Stinear T.P."/>
            <person name="Ebersberger I."/>
            <person name="Bode H.B."/>
        </authorList>
    </citation>
    <scope>NUCLEOTIDE SEQUENCE [LARGE SCALE GENOMIC DNA]</scope>
    <source>
        <strain evidence="1 2">DSM 22670</strain>
    </source>
</reference>
<gene>
    <name evidence="1" type="ORF">Xish_02465</name>
</gene>
<dbReference type="EMBL" id="NJAK01000001">
    <property type="protein sequence ID" value="PHM63231.1"/>
    <property type="molecule type" value="Genomic_DNA"/>
</dbReference>
<organism evidence="1 2">
    <name type="scientific">Xenorhabdus ishibashii</name>
    <dbReference type="NCBI Taxonomy" id="1034471"/>
    <lineage>
        <taxon>Bacteria</taxon>
        <taxon>Pseudomonadati</taxon>
        <taxon>Pseudomonadota</taxon>
        <taxon>Gammaproteobacteria</taxon>
        <taxon>Enterobacterales</taxon>
        <taxon>Morganellaceae</taxon>
        <taxon>Xenorhabdus</taxon>
    </lineage>
</organism>
<proteinExistence type="predicted"/>
<accession>A0A2D0KIF8</accession>
<evidence type="ECO:0000313" key="2">
    <source>
        <dbReference type="Proteomes" id="UP000222168"/>
    </source>
</evidence>
<protein>
    <submittedName>
        <fullName evidence="1">Uncharacterized protein</fullName>
    </submittedName>
</protein>